<dbReference type="PANTHER" id="PTHR15588">
    <property type="entry name" value="LSM1"/>
    <property type="match status" value="1"/>
</dbReference>
<evidence type="ECO:0000256" key="8">
    <source>
        <dbReference type="ARBA" id="ARBA00056858"/>
    </source>
</evidence>
<dbReference type="GO" id="GO:1990904">
    <property type="term" value="C:ribonucleoprotein complex"/>
    <property type="evidence" value="ECO:0007669"/>
    <property type="project" value="UniProtKB-KW"/>
</dbReference>
<keyword evidence="5 11" id="KW-0694">RNA-binding</keyword>
<dbReference type="GO" id="GO:0000290">
    <property type="term" value="P:deadenylation-dependent decapping of nuclear-transcribed mRNA"/>
    <property type="evidence" value="ECO:0007669"/>
    <property type="project" value="TreeGrafter"/>
</dbReference>
<proteinExistence type="inferred from homology"/>
<comment type="subunit">
    <text evidence="11">Component of the heptameric LSM1-LSM7 complex that forms a seven-membered ring structure with a donut shape.</text>
</comment>
<evidence type="ECO:0000256" key="4">
    <source>
        <dbReference type="ARBA" id="ARBA00022664"/>
    </source>
</evidence>
<dbReference type="FunFam" id="2.30.30.100:FF:000021">
    <property type="entry name" value="U6 snRNA-associated Sm-like protein LSm1"/>
    <property type="match status" value="1"/>
</dbReference>
<feature type="compositionally biased region" description="Basic and acidic residues" evidence="12">
    <location>
        <begin position="81"/>
        <end position="95"/>
    </location>
</feature>
<evidence type="ECO:0000256" key="11">
    <source>
        <dbReference type="RuleBase" id="RU365047"/>
    </source>
</evidence>
<evidence type="ECO:0000256" key="5">
    <source>
        <dbReference type="ARBA" id="ARBA00022884"/>
    </source>
</evidence>
<evidence type="ECO:0000256" key="3">
    <source>
        <dbReference type="ARBA" id="ARBA00022553"/>
    </source>
</evidence>
<dbReference type="InterPro" id="IPR044642">
    <property type="entry name" value="PTHR15588"/>
</dbReference>
<dbReference type="SUPFAM" id="SSF50182">
    <property type="entry name" value="Sm-like ribonucleoproteins"/>
    <property type="match status" value="1"/>
</dbReference>
<evidence type="ECO:0000256" key="9">
    <source>
        <dbReference type="ARBA" id="ARBA00062159"/>
    </source>
</evidence>
<evidence type="ECO:0000256" key="2">
    <source>
        <dbReference type="ARBA" id="ARBA00022490"/>
    </source>
</evidence>
<gene>
    <name evidence="11" type="primary">LSM1</name>
    <name evidence="14" type="ORF">BJ554DRAFT_817</name>
</gene>
<evidence type="ECO:0000259" key="13">
    <source>
        <dbReference type="PROSITE" id="PS52002"/>
    </source>
</evidence>
<dbReference type="AlphaFoldDB" id="A0A8H8DMF4"/>
<dbReference type="InterPro" id="IPR001163">
    <property type="entry name" value="Sm_dom_euk/arc"/>
</dbReference>
<dbReference type="CDD" id="cd01728">
    <property type="entry name" value="LSm1"/>
    <property type="match status" value="1"/>
</dbReference>
<dbReference type="Pfam" id="PF01423">
    <property type="entry name" value="LSM"/>
    <property type="match status" value="1"/>
</dbReference>
<accession>A0A8H8DMF4</accession>
<dbReference type="Proteomes" id="UP000673691">
    <property type="component" value="Unassembled WGS sequence"/>
</dbReference>
<sequence>MDNFLPGSASLVDAVDSELGRRQRRRRQEKKKEKRCTPPLSSSPPPHPRPTGKRGVEASAVRRGKGRDPANRDSASPGWAEGRRGRFAWGRERGEGGVGRGSAVPRDFASAARPDSLRLPPRTSLSFSLSVAFLFPGAERPTTAPFPRRSPPFRPPNLPSTAGSYKEKLLVMLRDGRKLIGVLRSYDQFANLVLQDTIERVYVGDAYGDIARGVLVVRGENVVLLGEIDLDREEELPLRRVPVETILAAQQAEIESRQRREKAKARVLHERGFAANFEETDAY</sequence>
<name>A0A8H8DMF4_9FUNG</name>
<keyword evidence="7 11" id="KW-0687">Ribonucleoprotein</keyword>
<dbReference type="InterPro" id="IPR034104">
    <property type="entry name" value="Lsm1"/>
</dbReference>
<keyword evidence="3" id="KW-0597">Phosphoprotein</keyword>
<keyword evidence="6" id="KW-0508">mRNA splicing</keyword>
<dbReference type="SMART" id="SM00651">
    <property type="entry name" value="Sm"/>
    <property type="match status" value="1"/>
</dbReference>
<feature type="domain" description="Sm" evidence="13">
    <location>
        <begin position="156"/>
        <end position="231"/>
    </location>
</feature>
<dbReference type="PANTHER" id="PTHR15588:SF8">
    <property type="entry name" value="U6 SNRNA-ASSOCIATED SM-LIKE PROTEIN LSM1"/>
    <property type="match status" value="1"/>
</dbReference>
<dbReference type="PROSITE" id="PS52002">
    <property type="entry name" value="SM"/>
    <property type="match status" value="1"/>
</dbReference>
<comment type="function">
    <text evidence="11">Component of the cytoplasmic LSM1-LSM7 complex which is involved in mRNA degradation.</text>
</comment>
<dbReference type="InterPro" id="IPR010920">
    <property type="entry name" value="LSM_dom_sf"/>
</dbReference>
<dbReference type="GO" id="GO:0000932">
    <property type="term" value="C:P-body"/>
    <property type="evidence" value="ECO:0007669"/>
    <property type="project" value="UniProtKB-SubCell"/>
</dbReference>
<keyword evidence="15" id="KW-1185">Reference proteome</keyword>
<comment type="function">
    <text evidence="8">Plays a role in the degradation of histone mRNAs, the only eukaryotic mRNAs that are not polyadenylated. Probably also part of an LSm subunits-containing complex involved in the general process of mRNA degradation.</text>
</comment>
<feature type="region of interest" description="Disordered" evidence="12">
    <location>
        <begin position="15"/>
        <end position="107"/>
    </location>
</feature>
<comment type="caution">
    <text evidence="14">The sequence shown here is derived from an EMBL/GenBank/DDBJ whole genome shotgun (WGS) entry which is preliminary data.</text>
</comment>
<dbReference type="GO" id="GO:0003729">
    <property type="term" value="F:mRNA binding"/>
    <property type="evidence" value="ECO:0007669"/>
    <property type="project" value="TreeGrafter"/>
</dbReference>
<dbReference type="InterPro" id="IPR047575">
    <property type="entry name" value="Sm"/>
</dbReference>
<evidence type="ECO:0000256" key="6">
    <source>
        <dbReference type="ARBA" id="ARBA00023187"/>
    </source>
</evidence>
<comment type="similarity">
    <text evidence="1 11">Belongs to the snRNP Sm proteins family.</text>
</comment>
<dbReference type="EMBL" id="JAEFCI010000933">
    <property type="protein sequence ID" value="KAG5463237.1"/>
    <property type="molecule type" value="Genomic_DNA"/>
</dbReference>
<evidence type="ECO:0000313" key="14">
    <source>
        <dbReference type="EMBL" id="KAG5463237.1"/>
    </source>
</evidence>
<evidence type="ECO:0000256" key="12">
    <source>
        <dbReference type="SAM" id="MobiDB-lite"/>
    </source>
</evidence>
<dbReference type="Gene3D" id="2.30.30.100">
    <property type="match status" value="1"/>
</dbReference>
<keyword evidence="4 11" id="KW-0507">mRNA processing</keyword>
<dbReference type="GO" id="GO:0006397">
    <property type="term" value="P:mRNA processing"/>
    <property type="evidence" value="ECO:0007669"/>
    <property type="project" value="UniProtKB-UniRule"/>
</dbReference>
<dbReference type="GO" id="GO:1990726">
    <property type="term" value="C:Lsm1-7-Pat1 complex"/>
    <property type="evidence" value="ECO:0007669"/>
    <property type="project" value="TreeGrafter"/>
</dbReference>
<evidence type="ECO:0000256" key="1">
    <source>
        <dbReference type="ARBA" id="ARBA00006850"/>
    </source>
</evidence>
<evidence type="ECO:0000313" key="15">
    <source>
        <dbReference type="Proteomes" id="UP000673691"/>
    </source>
</evidence>
<evidence type="ECO:0000256" key="7">
    <source>
        <dbReference type="ARBA" id="ARBA00023274"/>
    </source>
</evidence>
<feature type="compositionally biased region" description="Basic residues" evidence="12">
    <location>
        <begin position="22"/>
        <end position="34"/>
    </location>
</feature>
<dbReference type="OrthoDB" id="10263346at2759"/>
<reference evidence="14 15" key="1">
    <citation type="journal article" name="Sci. Rep.">
        <title>Genome-scale phylogenetic analyses confirm Olpidium as the closest living zoosporic fungus to the non-flagellated, terrestrial fungi.</title>
        <authorList>
            <person name="Chang Y."/>
            <person name="Rochon D."/>
            <person name="Sekimoto S."/>
            <person name="Wang Y."/>
            <person name="Chovatia M."/>
            <person name="Sandor L."/>
            <person name="Salamov A."/>
            <person name="Grigoriev I.V."/>
            <person name="Stajich J.E."/>
            <person name="Spatafora J.W."/>
        </authorList>
    </citation>
    <scope>NUCLEOTIDE SEQUENCE [LARGE SCALE GENOMIC DNA]</scope>
    <source>
        <strain evidence="14">S191</strain>
    </source>
</reference>
<comment type="subunit">
    <text evidence="9">Interacts with SLBP; interaction with SLBP occurs when histone mRNA is being rapidly degraded during the S phase. LSm subunits form a heteromer with a donut shape.</text>
</comment>
<keyword evidence="2 11" id="KW-0963">Cytoplasm</keyword>
<organism evidence="14 15">
    <name type="scientific">Olpidium bornovanus</name>
    <dbReference type="NCBI Taxonomy" id="278681"/>
    <lineage>
        <taxon>Eukaryota</taxon>
        <taxon>Fungi</taxon>
        <taxon>Fungi incertae sedis</taxon>
        <taxon>Olpidiomycota</taxon>
        <taxon>Olpidiomycotina</taxon>
        <taxon>Olpidiomycetes</taxon>
        <taxon>Olpidiales</taxon>
        <taxon>Olpidiaceae</taxon>
        <taxon>Olpidium</taxon>
    </lineage>
</organism>
<comment type="subcellular location">
    <subcellularLocation>
        <location evidence="11">Cytoplasm</location>
    </subcellularLocation>
    <subcellularLocation>
        <location evidence="11">Cytoplasm</location>
        <location evidence="11">P-body</location>
    </subcellularLocation>
</comment>
<protein>
    <recommendedName>
        <fullName evidence="10 11">U6 snRNA-associated Sm-like protein LSm1</fullName>
    </recommendedName>
</protein>
<evidence type="ECO:0000256" key="10">
    <source>
        <dbReference type="ARBA" id="ARBA00067756"/>
    </source>
</evidence>
<dbReference type="GO" id="GO:0008380">
    <property type="term" value="P:RNA splicing"/>
    <property type="evidence" value="ECO:0007669"/>
    <property type="project" value="UniProtKB-KW"/>
</dbReference>